<dbReference type="Pfam" id="PF22042">
    <property type="entry name" value="EF-G_D2"/>
    <property type="match status" value="1"/>
</dbReference>
<sequence length="532" mass="60512">MLQNEIAKRRTFGIISHPDAGKTTLTEKLLLFGGAIQKAGTVKRNKAEKTATSDFMEIEKQRGISVATSVMGFTYKEHKVNILDTPGHKDFAEDTYRTLTAVDSVILVVDCVKGVEEQTKKLMQVCRMRHTPVIIFINKMDREGKDPFDLLEELEKELNIYTRPLTWPIGIGTTFRGVYHLSNHTLNLFSANKQNIADDYLEIDSINSEVLDQTVGKLQAAKLRDDVELIETVSEPFDVSLYKAGYLAPVFFGSAINNFGVQELLDTFVEIAPEPQPRETSERIIEPAENKFSGFIFKIHANLDPNHRDRIAFCRICSGKFQRNTFYYHTRINKKLKFASPTSFMADTKSLVEEAYPGDVIGLYDAGNFKIGDTLTEGEELHFIGIPSFSPEIFKELENRDPLKTKQLEKGISQLSDEGVAQLFTQNPGNRKIIGTVGELQFEVIQFRLLNEYGASAAFRPINVTRAKWISCEDEEIYNRFIRTQASKIAYDKDQKPVFLAASEWDLNYYAKQFPEVEFHDTSEWDLLTKKS</sequence>
<dbReference type="Pfam" id="PF16658">
    <property type="entry name" value="RF3_C"/>
    <property type="match status" value="1"/>
</dbReference>
<dbReference type="GO" id="GO:0006449">
    <property type="term" value="P:regulation of translational termination"/>
    <property type="evidence" value="ECO:0007669"/>
    <property type="project" value="UniProtKB-UniRule"/>
</dbReference>
<dbReference type="GO" id="GO:0016150">
    <property type="term" value="F:translation release factor activity, codon nonspecific"/>
    <property type="evidence" value="ECO:0007669"/>
    <property type="project" value="TreeGrafter"/>
</dbReference>
<dbReference type="EMBL" id="SWBP01000001">
    <property type="protein sequence ID" value="TKC00949.1"/>
    <property type="molecule type" value="Genomic_DNA"/>
</dbReference>
<dbReference type="RefSeq" id="WP_136825154.1">
    <property type="nucleotide sequence ID" value="NZ_SWBP01000001.1"/>
</dbReference>
<dbReference type="FunFam" id="3.40.50.300:FF:000542">
    <property type="entry name" value="Peptide chain release factor 3"/>
    <property type="match status" value="1"/>
</dbReference>
<feature type="binding site" evidence="8">
    <location>
        <begin position="138"/>
        <end position="141"/>
    </location>
    <ligand>
        <name>GTP</name>
        <dbReference type="ChEBI" id="CHEBI:37565"/>
    </ligand>
</feature>
<keyword evidence="4 8" id="KW-0547">Nucleotide-binding</keyword>
<evidence type="ECO:0000313" key="11">
    <source>
        <dbReference type="Proteomes" id="UP000308181"/>
    </source>
</evidence>
<dbReference type="PROSITE" id="PS00301">
    <property type="entry name" value="G_TR_1"/>
    <property type="match status" value="1"/>
</dbReference>
<dbReference type="GO" id="GO:0003924">
    <property type="term" value="F:GTPase activity"/>
    <property type="evidence" value="ECO:0007669"/>
    <property type="project" value="InterPro"/>
</dbReference>
<comment type="caution">
    <text evidence="10">The sequence shown here is derived from an EMBL/GenBank/DDBJ whole genome shotgun (WGS) entry which is preliminary data.</text>
</comment>
<comment type="subcellular location">
    <subcellularLocation>
        <location evidence="1 8">Cytoplasm</location>
    </subcellularLocation>
</comment>
<comment type="similarity">
    <text evidence="2 8">Belongs to the TRAFAC class translation factor GTPase superfamily. Classic translation factor GTPase family. PrfC subfamily.</text>
</comment>
<dbReference type="PROSITE" id="PS51722">
    <property type="entry name" value="G_TR_2"/>
    <property type="match status" value="1"/>
</dbReference>
<dbReference type="GO" id="GO:0005829">
    <property type="term" value="C:cytosol"/>
    <property type="evidence" value="ECO:0007669"/>
    <property type="project" value="TreeGrafter"/>
</dbReference>
<proteinExistence type="inferred from homology"/>
<evidence type="ECO:0000256" key="5">
    <source>
        <dbReference type="ARBA" id="ARBA00022917"/>
    </source>
</evidence>
<gene>
    <name evidence="8" type="primary">prfC</name>
    <name evidence="10" type="ORF">FA046_04525</name>
</gene>
<feature type="binding site" evidence="8">
    <location>
        <begin position="84"/>
        <end position="88"/>
    </location>
    <ligand>
        <name>GTP</name>
        <dbReference type="ChEBI" id="CHEBI:37565"/>
    </ligand>
</feature>
<dbReference type="PANTHER" id="PTHR43556">
    <property type="entry name" value="PEPTIDE CHAIN RELEASE FACTOR RF3"/>
    <property type="match status" value="1"/>
</dbReference>
<accession>A0A4U1C6B6</accession>
<dbReference type="CDD" id="cd04169">
    <property type="entry name" value="RF3"/>
    <property type="match status" value="1"/>
</dbReference>
<keyword evidence="3 8" id="KW-0963">Cytoplasm</keyword>
<dbReference type="HAMAP" id="MF_00072">
    <property type="entry name" value="Rel_fac_3"/>
    <property type="match status" value="1"/>
</dbReference>
<dbReference type="InterPro" id="IPR041732">
    <property type="entry name" value="RF3_GTP-bd"/>
</dbReference>
<feature type="domain" description="Tr-type G" evidence="9">
    <location>
        <begin position="7"/>
        <end position="276"/>
    </location>
</feature>
<dbReference type="AlphaFoldDB" id="A0A4U1C6B6"/>
<keyword evidence="5 8" id="KW-0648">Protein biosynthesis</keyword>
<evidence type="ECO:0000256" key="3">
    <source>
        <dbReference type="ARBA" id="ARBA00022490"/>
    </source>
</evidence>
<keyword evidence="6 8" id="KW-0342">GTP-binding</keyword>
<comment type="function">
    <text evidence="8">Increases the formation of ribosomal termination complexes and stimulates activities of RF-1 and RF-2. It binds guanine nucleotides and has strong preference for UGA stop codons. It may interact directly with the ribosome. The stimulation of RF-1 and RF-2 is significantly reduced by GTP and GDP, but not by GMP.</text>
</comment>
<reference evidence="10 11" key="1">
    <citation type="submission" date="2019-04" db="EMBL/GenBank/DDBJ databases">
        <title>Pedobacter sp. AR-3-17 sp. nov., isolated from Arctic soil.</title>
        <authorList>
            <person name="Dahal R.H."/>
            <person name="Kim D.-U."/>
        </authorList>
    </citation>
    <scope>NUCLEOTIDE SEQUENCE [LARGE SCALE GENOMIC DNA]</scope>
    <source>
        <strain evidence="10 11">AR-3-17</strain>
    </source>
</reference>
<dbReference type="Gene3D" id="3.40.50.300">
    <property type="entry name" value="P-loop containing nucleotide triphosphate hydrolases"/>
    <property type="match status" value="2"/>
</dbReference>
<dbReference type="InterPro" id="IPR027417">
    <property type="entry name" value="P-loop_NTPase"/>
</dbReference>
<dbReference type="Gene3D" id="3.30.70.3280">
    <property type="entry name" value="Peptide chain release factor 3, domain III"/>
    <property type="match status" value="1"/>
</dbReference>
<dbReference type="InterPro" id="IPR053905">
    <property type="entry name" value="EF-G-like_DII"/>
</dbReference>
<dbReference type="InterPro" id="IPR031157">
    <property type="entry name" value="G_TR_CS"/>
</dbReference>
<evidence type="ECO:0000256" key="7">
    <source>
        <dbReference type="ARBA" id="ARBA00073639"/>
    </source>
</evidence>
<dbReference type="SUPFAM" id="SSF50447">
    <property type="entry name" value="Translation proteins"/>
    <property type="match status" value="1"/>
</dbReference>
<dbReference type="FunFam" id="3.30.70.3280:FF:000001">
    <property type="entry name" value="Peptide chain release factor 3"/>
    <property type="match status" value="1"/>
</dbReference>
<dbReference type="NCBIfam" id="TIGR00231">
    <property type="entry name" value="small_GTP"/>
    <property type="match status" value="1"/>
</dbReference>
<feature type="binding site" evidence="8">
    <location>
        <begin position="16"/>
        <end position="23"/>
    </location>
    <ligand>
        <name>GTP</name>
        <dbReference type="ChEBI" id="CHEBI:37565"/>
    </ligand>
</feature>
<evidence type="ECO:0000256" key="8">
    <source>
        <dbReference type="HAMAP-Rule" id="MF_00072"/>
    </source>
</evidence>
<organism evidence="10 11">
    <name type="scientific">Pedobacter cryophilus</name>
    <dbReference type="NCBI Taxonomy" id="2571271"/>
    <lineage>
        <taxon>Bacteria</taxon>
        <taxon>Pseudomonadati</taxon>
        <taxon>Bacteroidota</taxon>
        <taxon>Sphingobacteriia</taxon>
        <taxon>Sphingobacteriales</taxon>
        <taxon>Sphingobacteriaceae</taxon>
        <taxon>Pedobacter</taxon>
    </lineage>
</organism>
<dbReference type="InterPro" id="IPR032090">
    <property type="entry name" value="RF3_C"/>
</dbReference>
<dbReference type="GO" id="GO:0005525">
    <property type="term" value="F:GTP binding"/>
    <property type="evidence" value="ECO:0007669"/>
    <property type="project" value="UniProtKB-UniRule"/>
</dbReference>
<name>A0A4U1C6B6_9SPHI</name>
<dbReference type="NCBIfam" id="TIGR00503">
    <property type="entry name" value="prfC"/>
    <property type="match status" value="1"/>
</dbReference>
<dbReference type="OrthoDB" id="9801591at2"/>
<dbReference type="PANTHER" id="PTHR43556:SF2">
    <property type="entry name" value="PEPTIDE CHAIN RELEASE FACTOR RF3"/>
    <property type="match status" value="1"/>
</dbReference>
<keyword evidence="11" id="KW-1185">Reference proteome</keyword>
<evidence type="ECO:0000256" key="4">
    <source>
        <dbReference type="ARBA" id="ARBA00022741"/>
    </source>
</evidence>
<dbReference type="InterPro" id="IPR004548">
    <property type="entry name" value="PrfC"/>
</dbReference>
<dbReference type="PRINTS" id="PR00315">
    <property type="entry name" value="ELONGATNFCT"/>
</dbReference>
<evidence type="ECO:0000256" key="2">
    <source>
        <dbReference type="ARBA" id="ARBA00009978"/>
    </source>
</evidence>
<dbReference type="GO" id="GO:0016149">
    <property type="term" value="F:translation release factor activity, codon specific"/>
    <property type="evidence" value="ECO:0007669"/>
    <property type="project" value="UniProtKB-UniRule"/>
</dbReference>
<dbReference type="InterPro" id="IPR000795">
    <property type="entry name" value="T_Tr_GTP-bd_dom"/>
</dbReference>
<dbReference type="SUPFAM" id="SSF52540">
    <property type="entry name" value="P-loop containing nucleoside triphosphate hydrolases"/>
    <property type="match status" value="1"/>
</dbReference>
<evidence type="ECO:0000313" key="10">
    <source>
        <dbReference type="EMBL" id="TKC00949.1"/>
    </source>
</evidence>
<evidence type="ECO:0000256" key="1">
    <source>
        <dbReference type="ARBA" id="ARBA00004496"/>
    </source>
</evidence>
<dbReference type="SUPFAM" id="SSF54980">
    <property type="entry name" value="EF-G C-terminal domain-like"/>
    <property type="match status" value="1"/>
</dbReference>
<dbReference type="InterPro" id="IPR035647">
    <property type="entry name" value="EFG_III/V"/>
</dbReference>
<evidence type="ECO:0000256" key="6">
    <source>
        <dbReference type="ARBA" id="ARBA00023134"/>
    </source>
</evidence>
<protein>
    <recommendedName>
        <fullName evidence="7 8">Peptide chain release factor 3</fullName>
        <shortName evidence="8">RF-3</shortName>
    </recommendedName>
</protein>
<dbReference type="Pfam" id="PF00009">
    <property type="entry name" value="GTP_EFTU"/>
    <property type="match status" value="1"/>
</dbReference>
<dbReference type="NCBIfam" id="NF001964">
    <property type="entry name" value="PRK00741.1"/>
    <property type="match status" value="1"/>
</dbReference>
<dbReference type="InterPro" id="IPR009000">
    <property type="entry name" value="Transl_B-barrel_sf"/>
</dbReference>
<dbReference type="InterPro" id="IPR005225">
    <property type="entry name" value="Small_GTP-bd"/>
</dbReference>
<dbReference type="Proteomes" id="UP000308181">
    <property type="component" value="Unassembled WGS sequence"/>
</dbReference>
<evidence type="ECO:0000259" key="9">
    <source>
        <dbReference type="PROSITE" id="PS51722"/>
    </source>
</evidence>
<dbReference type="InterPro" id="IPR038467">
    <property type="entry name" value="RF3_dom_3_sf"/>
</dbReference>